<name>A0A0D0NGX2_9RHOB</name>
<protein>
    <submittedName>
        <fullName evidence="3">Wenxma_21, whole genome shotgun sequence</fullName>
    </submittedName>
</protein>
<dbReference type="AlphaFoldDB" id="A0A0D0NGX2"/>
<organism evidence="3 4">
    <name type="scientific">Wenxinia marina DSM 24838</name>
    <dbReference type="NCBI Taxonomy" id="1123501"/>
    <lineage>
        <taxon>Bacteria</taxon>
        <taxon>Pseudomonadati</taxon>
        <taxon>Pseudomonadota</taxon>
        <taxon>Alphaproteobacteria</taxon>
        <taxon>Rhodobacterales</taxon>
        <taxon>Roseobacteraceae</taxon>
        <taxon>Wenxinia</taxon>
    </lineage>
</organism>
<comment type="caution">
    <text evidence="3">The sequence shown here is derived from an EMBL/GenBank/DDBJ whole genome shotgun (WGS) entry which is preliminary data.</text>
</comment>
<dbReference type="CDD" id="cd08896">
    <property type="entry name" value="SRPBCC_CalC_Aha1-like_3"/>
    <property type="match status" value="1"/>
</dbReference>
<dbReference type="Proteomes" id="UP000035100">
    <property type="component" value="Unassembled WGS sequence"/>
</dbReference>
<dbReference type="InterPro" id="IPR013538">
    <property type="entry name" value="ASHA1/2-like_C"/>
</dbReference>
<evidence type="ECO:0000259" key="2">
    <source>
        <dbReference type="Pfam" id="PF08327"/>
    </source>
</evidence>
<dbReference type="eggNOG" id="COG3832">
    <property type="taxonomic scope" value="Bacteria"/>
</dbReference>
<dbReference type="SUPFAM" id="SSF55961">
    <property type="entry name" value="Bet v1-like"/>
    <property type="match status" value="1"/>
</dbReference>
<evidence type="ECO:0000313" key="3">
    <source>
        <dbReference type="EMBL" id="KIQ67585.1"/>
    </source>
</evidence>
<dbReference type="InterPro" id="IPR023393">
    <property type="entry name" value="START-like_dom_sf"/>
</dbReference>
<accession>A0A0D0NGX2</accession>
<gene>
    <name evidence="3" type="ORF">Wenmar_04011</name>
</gene>
<reference evidence="3 4" key="1">
    <citation type="submission" date="2013-01" db="EMBL/GenBank/DDBJ databases">
        <authorList>
            <person name="Fiebig A."/>
            <person name="Goeker M."/>
            <person name="Klenk H.-P.P."/>
        </authorList>
    </citation>
    <scope>NUCLEOTIDE SEQUENCE [LARGE SCALE GENOMIC DNA]</scope>
    <source>
        <strain evidence="3 4">DSM 24838</strain>
    </source>
</reference>
<proteinExistence type="inferred from homology"/>
<dbReference type="RefSeq" id="WP_018302668.1">
    <property type="nucleotide sequence ID" value="NZ_KB902287.1"/>
</dbReference>
<sequence length="158" mass="17270">MPYDLTLSREIAASPATVWRCLTEPELLKQWFAPRPVTITKLELDPTPGGIWLLAMDIPEMGVMEEPAGCVLIAEPEKRIAWTSALGPGFRPNAVKTGEMDFPLTAIMEIEATATGCRYTATALHASEADMKKHEAMGFHDGWGQVADQLKEMAEAGL</sequence>
<feature type="domain" description="Activator of Hsp90 ATPase homologue 1/2-like C-terminal" evidence="2">
    <location>
        <begin position="13"/>
        <end position="154"/>
    </location>
</feature>
<dbReference type="Pfam" id="PF08327">
    <property type="entry name" value="AHSA1"/>
    <property type="match status" value="1"/>
</dbReference>
<dbReference type="STRING" id="1123501.Wenmar_04011"/>
<comment type="similarity">
    <text evidence="1">Belongs to the AHA1 family.</text>
</comment>
<keyword evidence="4" id="KW-1185">Reference proteome</keyword>
<dbReference type="PATRIC" id="fig|1123501.6.peg.4142"/>
<evidence type="ECO:0000313" key="4">
    <source>
        <dbReference type="Proteomes" id="UP000035100"/>
    </source>
</evidence>
<dbReference type="EMBL" id="AONG01000022">
    <property type="protein sequence ID" value="KIQ67585.1"/>
    <property type="molecule type" value="Genomic_DNA"/>
</dbReference>
<dbReference type="Gene3D" id="3.30.530.20">
    <property type="match status" value="1"/>
</dbReference>
<evidence type="ECO:0000256" key="1">
    <source>
        <dbReference type="ARBA" id="ARBA00006817"/>
    </source>
</evidence>